<dbReference type="PANTHER" id="PTHR47018:SF1">
    <property type="entry name" value="TESMIN_TSO1-LIKE CXC DOMAIN-CONTAINING PROTEIN"/>
    <property type="match status" value="1"/>
</dbReference>
<dbReference type="PANTHER" id="PTHR47018">
    <property type="entry name" value="CXC DOMAIN-CONTAINING PROTEIN-RELATED"/>
    <property type="match status" value="1"/>
</dbReference>
<evidence type="ECO:0000313" key="1">
    <source>
        <dbReference type="EMBL" id="VDH98295.1"/>
    </source>
</evidence>
<sequence>MKETALAELVTYIFETQRNSEESVVFQLADLANLYEERLTQLGSSAQVDSTRPKDKLLQKMPELEAHTKAGDIFLMFVKDIGPAIAFACDYNDTMYMAKTAEMIRCQCTVFTTAAVDNIDPNPSSTTSRSSFHGTGISIFQHPMKDNISVRRDELILLTHKTKSKKVVPELPAAFMNMKTAYLKTKPEPLILPDDINNILNHDYHS</sequence>
<dbReference type="OrthoDB" id="6089010at2759"/>
<accession>A0A8B6BZX8</accession>
<proteinExistence type="predicted"/>
<evidence type="ECO:0000313" key="2">
    <source>
        <dbReference type="Proteomes" id="UP000596742"/>
    </source>
</evidence>
<organism evidence="1 2">
    <name type="scientific">Mytilus galloprovincialis</name>
    <name type="common">Mediterranean mussel</name>
    <dbReference type="NCBI Taxonomy" id="29158"/>
    <lineage>
        <taxon>Eukaryota</taxon>
        <taxon>Metazoa</taxon>
        <taxon>Spiralia</taxon>
        <taxon>Lophotrochozoa</taxon>
        <taxon>Mollusca</taxon>
        <taxon>Bivalvia</taxon>
        <taxon>Autobranchia</taxon>
        <taxon>Pteriomorphia</taxon>
        <taxon>Mytilida</taxon>
        <taxon>Mytiloidea</taxon>
        <taxon>Mytilidae</taxon>
        <taxon>Mytilinae</taxon>
        <taxon>Mytilus</taxon>
    </lineage>
</organism>
<dbReference type="AlphaFoldDB" id="A0A8B6BZX8"/>
<keyword evidence="2" id="KW-1185">Reference proteome</keyword>
<dbReference type="Proteomes" id="UP000596742">
    <property type="component" value="Unassembled WGS sequence"/>
</dbReference>
<name>A0A8B6BZX8_MYTGA</name>
<comment type="caution">
    <text evidence="1">The sequence shown here is derived from an EMBL/GenBank/DDBJ whole genome shotgun (WGS) entry which is preliminary data.</text>
</comment>
<gene>
    <name evidence="1" type="ORF">MGAL_10B055520</name>
</gene>
<dbReference type="EMBL" id="UYJE01000994">
    <property type="protein sequence ID" value="VDH98295.1"/>
    <property type="molecule type" value="Genomic_DNA"/>
</dbReference>
<protein>
    <submittedName>
        <fullName evidence="1">Uncharacterized protein</fullName>
    </submittedName>
</protein>
<reference evidence="1" key="1">
    <citation type="submission" date="2018-11" db="EMBL/GenBank/DDBJ databases">
        <authorList>
            <person name="Alioto T."/>
            <person name="Alioto T."/>
        </authorList>
    </citation>
    <scope>NUCLEOTIDE SEQUENCE</scope>
</reference>